<dbReference type="HOGENOM" id="CLU_1615335_0_0_2"/>
<sequence length="181" mass="19958">MIVSENVGIQIDKIISKVKKAIREVEQQSYRSELGVKVEKLDLKLKTFNSKEGGLELKVPVVDLDLGLGGSISKEETHTIELTLIPVDDTRLFGVEDIEDNLVELIMGIEQGIKNALVDAPRFKLQKASVELNFVVNAGGEISIVAKGEKEIETTNNLKLYLTSAESVQFDSPTNYGTNLR</sequence>
<protein>
    <recommendedName>
        <fullName evidence="1">Trypsin-co-occurring domain-containing protein</fullName>
    </recommendedName>
</protein>
<evidence type="ECO:0000313" key="2">
    <source>
        <dbReference type="EMBL" id="AAM05701.1"/>
    </source>
</evidence>
<evidence type="ECO:0000259" key="1">
    <source>
        <dbReference type="Pfam" id="PF19631"/>
    </source>
</evidence>
<dbReference type="KEGG" id="mac:MA_2308"/>
<dbReference type="EnsemblBacteria" id="AAM05701">
    <property type="protein sequence ID" value="AAM05701"/>
    <property type="gene ID" value="MA_2308"/>
</dbReference>
<keyword evidence="3" id="KW-1185">Reference proteome</keyword>
<organism evidence="2 3">
    <name type="scientific">Methanosarcina acetivorans (strain ATCC 35395 / DSM 2834 / JCM 12185 / C2A)</name>
    <dbReference type="NCBI Taxonomy" id="188937"/>
    <lineage>
        <taxon>Archaea</taxon>
        <taxon>Methanobacteriati</taxon>
        <taxon>Methanobacteriota</taxon>
        <taxon>Stenosarchaea group</taxon>
        <taxon>Methanomicrobia</taxon>
        <taxon>Methanosarcinales</taxon>
        <taxon>Methanosarcinaceae</taxon>
        <taxon>Methanosarcina</taxon>
    </lineage>
</organism>
<dbReference type="Pfam" id="PF19631">
    <property type="entry name" value="Trypco2"/>
    <property type="match status" value="1"/>
</dbReference>
<reference evidence="2 3" key="1">
    <citation type="journal article" date="2002" name="Genome Res.">
        <title>The genome of Methanosarcina acetivorans reveals extensive metabolic and physiological diversity.</title>
        <authorList>
            <person name="Galagan J.E."/>
            <person name="Nusbaum C."/>
            <person name="Roy A."/>
            <person name="Endrizzi M.G."/>
            <person name="Macdonald P."/>
            <person name="FitzHugh W."/>
            <person name="Calvo S."/>
            <person name="Engels R."/>
            <person name="Smirnov S."/>
            <person name="Atnoor D."/>
            <person name="Brown A."/>
            <person name="Allen N."/>
            <person name="Naylor J."/>
            <person name="Stange-Thomann N."/>
            <person name="DeArellano K."/>
            <person name="Johnson R."/>
            <person name="Linton L."/>
            <person name="McEwan P."/>
            <person name="McKernan K."/>
            <person name="Talamas J."/>
            <person name="Tirrell A."/>
            <person name="Ye W."/>
            <person name="Zimmer A."/>
            <person name="Barber R.D."/>
            <person name="Cann I."/>
            <person name="Graham D.E."/>
            <person name="Grahame D.A."/>
            <person name="Guss A."/>
            <person name="Hedderich R."/>
            <person name="Ingram-Smith C."/>
            <person name="Kuettner C.H."/>
            <person name="Krzycki J.A."/>
            <person name="Leigh J.A."/>
            <person name="Li W."/>
            <person name="Liu J."/>
            <person name="Mukhopadhyay B."/>
            <person name="Reeve J.N."/>
            <person name="Smith K."/>
            <person name="Springer T.A."/>
            <person name="Umayam L.A."/>
            <person name="White O."/>
            <person name="White R.H."/>
            <person name="de Macario E.C."/>
            <person name="Ferry J.G."/>
            <person name="Jarrell K.F."/>
            <person name="Jing H."/>
            <person name="Macario A.J.L."/>
            <person name="Paulsen I."/>
            <person name="Pritchett M."/>
            <person name="Sowers K.R."/>
            <person name="Swanson R.V."/>
            <person name="Zinder S.H."/>
            <person name="Lander E."/>
            <person name="Metcalf W.W."/>
            <person name="Birren B."/>
        </authorList>
    </citation>
    <scope>NUCLEOTIDE SEQUENCE [LARGE SCALE GENOMIC DNA]</scope>
    <source>
        <strain evidence="3">ATCC 35395 / DSM 2834 / JCM 12185 / C2A</strain>
    </source>
</reference>
<dbReference type="InParanoid" id="Q8TNH7"/>
<dbReference type="InterPro" id="IPR045608">
    <property type="entry name" value="Trypco2"/>
</dbReference>
<dbReference type="EMBL" id="AE010299">
    <property type="protein sequence ID" value="AAM05701.1"/>
    <property type="molecule type" value="Genomic_DNA"/>
</dbReference>
<proteinExistence type="predicted"/>
<gene>
    <name evidence="2" type="ordered locus">MA_2308</name>
</gene>
<name>Q8TNH7_METAC</name>
<evidence type="ECO:0000313" key="3">
    <source>
        <dbReference type="Proteomes" id="UP000002487"/>
    </source>
</evidence>
<dbReference type="Proteomes" id="UP000002487">
    <property type="component" value="Chromosome"/>
</dbReference>
<feature type="domain" description="Trypsin-co-occurring" evidence="1">
    <location>
        <begin position="10"/>
        <end position="86"/>
    </location>
</feature>
<accession>Q8TNH7</accession>
<dbReference type="STRING" id="188937.MA_2308"/>
<dbReference type="AlphaFoldDB" id="Q8TNH7"/>